<evidence type="ECO:0000313" key="4">
    <source>
        <dbReference type="Proteomes" id="UP001500984"/>
    </source>
</evidence>
<dbReference type="InterPro" id="IPR016181">
    <property type="entry name" value="Acyl_CoA_acyltransferase"/>
</dbReference>
<evidence type="ECO:0000256" key="1">
    <source>
        <dbReference type="SAM" id="MobiDB-lite"/>
    </source>
</evidence>
<keyword evidence="4" id="KW-1185">Reference proteome</keyword>
<dbReference type="Gene3D" id="3.40.630.30">
    <property type="match status" value="1"/>
</dbReference>
<comment type="caution">
    <text evidence="3">The sequence shown here is derived from an EMBL/GenBank/DDBJ whole genome shotgun (WGS) entry which is preliminary data.</text>
</comment>
<reference evidence="4" key="1">
    <citation type="journal article" date="2019" name="Int. J. Syst. Evol. Microbiol.">
        <title>The Global Catalogue of Microorganisms (GCM) 10K type strain sequencing project: providing services to taxonomists for standard genome sequencing and annotation.</title>
        <authorList>
            <consortium name="The Broad Institute Genomics Platform"/>
            <consortium name="The Broad Institute Genome Sequencing Center for Infectious Disease"/>
            <person name="Wu L."/>
            <person name="Ma J."/>
        </authorList>
    </citation>
    <scope>NUCLEOTIDE SEQUENCE [LARGE SCALE GENOMIC DNA]</scope>
    <source>
        <strain evidence="4">JCM 15900</strain>
    </source>
</reference>
<dbReference type="Proteomes" id="UP001500984">
    <property type="component" value="Unassembled WGS sequence"/>
</dbReference>
<dbReference type="PROSITE" id="PS51186">
    <property type="entry name" value="GNAT"/>
    <property type="match status" value="1"/>
</dbReference>
<dbReference type="Pfam" id="PF13302">
    <property type="entry name" value="Acetyltransf_3"/>
    <property type="match status" value="1"/>
</dbReference>
<organism evidence="3 4">
    <name type="scientific">Brevibacterium salitolerans</name>
    <dbReference type="NCBI Taxonomy" id="1403566"/>
    <lineage>
        <taxon>Bacteria</taxon>
        <taxon>Bacillati</taxon>
        <taxon>Actinomycetota</taxon>
        <taxon>Actinomycetes</taxon>
        <taxon>Micrococcales</taxon>
        <taxon>Brevibacteriaceae</taxon>
        <taxon>Brevibacterium</taxon>
    </lineage>
</organism>
<dbReference type="SUPFAM" id="SSF55729">
    <property type="entry name" value="Acyl-CoA N-acyltransferases (Nat)"/>
    <property type="match status" value="1"/>
</dbReference>
<sequence length="238" mass="26296">MPTSPVHAPHTPSQHTAAQAALSRRRRRHEAPPAEPAPEDFTAAPAMIGERVRLEQLSPDHAADLAEAAGELGDVWVTTVPAPEEVPAEIARRLELQHEGSMAPFAVVDTATDRAVGMTTFMHIDAENRRVEIGSTWIAPGAQGGSINPEMKLMLLTRAFEELRCIAVEFRTHFHNHRSRRAIEKLGAKLDGVLRSHQMHRGVLRDTAVYSIIAAEWPTVRFGLEHRLSLEQGLSRES</sequence>
<name>A0ABP5IU17_9MICO</name>
<dbReference type="EMBL" id="BAAAPZ010000018">
    <property type="protein sequence ID" value="GAA2105185.1"/>
    <property type="molecule type" value="Genomic_DNA"/>
</dbReference>
<accession>A0ABP5IU17</accession>
<evidence type="ECO:0000259" key="2">
    <source>
        <dbReference type="PROSITE" id="PS51186"/>
    </source>
</evidence>
<gene>
    <name evidence="3" type="ORF">GCM10009823_30410</name>
</gene>
<proteinExistence type="predicted"/>
<dbReference type="PANTHER" id="PTHR43610:SF1">
    <property type="entry name" value="N-ACETYLTRANSFERASE DOMAIN-CONTAINING PROTEIN"/>
    <property type="match status" value="1"/>
</dbReference>
<dbReference type="InterPro" id="IPR000182">
    <property type="entry name" value="GNAT_dom"/>
</dbReference>
<feature type="region of interest" description="Disordered" evidence="1">
    <location>
        <begin position="1"/>
        <end position="43"/>
    </location>
</feature>
<evidence type="ECO:0000313" key="3">
    <source>
        <dbReference type="EMBL" id="GAA2105185.1"/>
    </source>
</evidence>
<protein>
    <submittedName>
        <fullName evidence="3">GNAT family protein</fullName>
    </submittedName>
</protein>
<dbReference type="PANTHER" id="PTHR43610">
    <property type="entry name" value="BLL6696 PROTEIN"/>
    <property type="match status" value="1"/>
</dbReference>
<feature type="domain" description="N-acetyltransferase" evidence="2">
    <location>
        <begin position="52"/>
        <end position="216"/>
    </location>
</feature>